<dbReference type="EMBL" id="CYHH01000002">
    <property type="protein sequence ID" value="CUB05917.1"/>
    <property type="molecule type" value="Genomic_DNA"/>
</dbReference>
<dbReference type="Pfam" id="PF06099">
    <property type="entry name" value="Phenol_hyd_sub"/>
    <property type="match status" value="1"/>
</dbReference>
<dbReference type="AlphaFoldDB" id="A0A0K6IRF9"/>
<evidence type="ECO:0000313" key="1">
    <source>
        <dbReference type="EMBL" id="CUB05917.1"/>
    </source>
</evidence>
<proteinExistence type="predicted"/>
<dbReference type="InterPro" id="IPR010353">
    <property type="entry name" value="DmpK"/>
</dbReference>
<sequence>MKPAAEAFDVGRKFVRVLERRPDGLVAFEFAIGEPDLCVDMLLPAEAFARFCEEQQVIHLEGAAREDGLSDWDWSMRTAAQQRFR</sequence>
<keyword evidence="2" id="KW-1185">Reference proteome</keyword>
<dbReference type="PIRSF" id="PIRSF000039">
    <property type="entry name" value="Phenol_monooxy_K"/>
    <property type="match status" value="1"/>
</dbReference>
<dbReference type="Proteomes" id="UP000182108">
    <property type="component" value="Unassembled WGS sequence"/>
</dbReference>
<organism evidence="1 2">
    <name type="scientific">Tepidiphilus thermophilus</name>
    <dbReference type="NCBI Taxonomy" id="876478"/>
    <lineage>
        <taxon>Bacteria</taxon>
        <taxon>Pseudomonadati</taxon>
        <taxon>Pseudomonadota</taxon>
        <taxon>Hydrogenophilia</taxon>
        <taxon>Hydrogenophilales</taxon>
        <taxon>Hydrogenophilaceae</taxon>
        <taxon>Tepidiphilus</taxon>
    </lineage>
</organism>
<dbReference type="RefSeq" id="WP_055422911.1">
    <property type="nucleotide sequence ID" value="NZ_CYHH01000002.1"/>
</dbReference>
<evidence type="ECO:0000313" key="2">
    <source>
        <dbReference type="Proteomes" id="UP000182108"/>
    </source>
</evidence>
<accession>A0A0K6IRF9</accession>
<protein>
    <submittedName>
        <fullName evidence="1">Phenol hydroxylase subunit</fullName>
    </submittedName>
</protein>
<gene>
    <name evidence="1" type="ORF">Ga0061068_102198</name>
</gene>
<dbReference type="OrthoDB" id="8564678at2"/>
<reference evidence="2" key="1">
    <citation type="submission" date="2015-08" db="EMBL/GenBank/DDBJ databases">
        <authorList>
            <person name="Babu N.S."/>
            <person name="Beckwith C.J."/>
            <person name="Beseler K.G."/>
            <person name="Brison A."/>
            <person name="Carone J.V."/>
            <person name="Caskin T.P."/>
            <person name="Diamond M."/>
            <person name="Durham M.E."/>
            <person name="Foxe J.M."/>
            <person name="Go M."/>
            <person name="Henderson B.A."/>
            <person name="Jones I.B."/>
            <person name="McGettigan J.A."/>
            <person name="Micheletti S.J."/>
            <person name="Nasrallah M.E."/>
            <person name="Ortiz D."/>
            <person name="Piller C.R."/>
            <person name="Privatt S.R."/>
            <person name="Schneider S.L."/>
            <person name="Sharp S."/>
            <person name="Smith T.C."/>
            <person name="Stanton J.D."/>
            <person name="Ullery H.E."/>
            <person name="Wilson R.J."/>
            <person name="Serrano M.G."/>
            <person name="Buck G."/>
            <person name="Lee V."/>
            <person name="Wang Y."/>
            <person name="Carvalho R."/>
            <person name="Voegtly L."/>
            <person name="Shi R."/>
            <person name="Duckworth R."/>
            <person name="Johnson A."/>
            <person name="Loviza R."/>
            <person name="Walstead R."/>
            <person name="Shah Z."/>
            <person name="Kiflezghi M."/>
            <person name="Wade K."/>
            <person name="Ball S.L."/>
            <person name="Bradley K.W."/>
            <person name="Asai D.J."/>
            <person name="Bowman C.A."/>
            <person name="Russell D.A."/>
            <person name="Pope W.H."/>
            <person name="Jacobs-Sera D."/>
            <person name="Hendrix R.W."/>
            <person name="Hatfull G.F."/>
        </authorList>
    </citation>
    <scope>NUCLEOTIDE SEQUENCE [LARGE SCALE GENOMIC DNA]</scope>
    <source>
        <strain evidence="2">JCM 19170</strain>
    </source>
</reference>
<name>A0A0K6IRF9_9PROT</name>